<proteinExistence type="predicted"/>
<evidence type="ECO:0000313" key="3">
    <source>
        <dbReference type="EMBL" id="CFE50880.1"/>
    </source>
</evidence>
<organism evidence="6 9">
    <name type="scientific">Mycobacterium tuberculosis</name>
    <dbReference type="NCBI Taxonomy" id="1773"/>
    <lineage>
        <taxon>Bacteria</taxon>
        <taxon>Bacillati</taxon>
        <taxon>Actinomycetota</taxon>
        <taxon>Actinomycetes</taxon>
        <taxon>Mycobacteriales</taxon>
        <taxon>Mycobacteriaceae</taxon>
        <taxon>Mycobacterium</taxon>
        <taxon>Mycobacterium tuberculosis complex</taxon>
    </lineage>
</organism>
<evidence type="ECO:0000313" key="6">
    <source>
        <dbReference type="EMBL" id="COW27790.1"/>
    </source>
</evidence>
<dbReference type="EMBL" id="CSBK01001383">
    <property type="protein sequence ID" value="COY60926.1"/>
    <property type="molecule type" value="Genomic_DNA"/>
</dbReference>
<dbReference type="EMBL" id="CSAJ01000872">
    <property type="protein sequence ID" value="COX31633.1"/>
    <property type="molecule type" value="Genomic_DNA"/>
</dbReference>
<evidence type="ECO:0000256" key="1">
    <source>
        <dbReference type="SAM" id="MobiDB-lite"/>
    </source>
</evidence>
<reference evidence="9 10" key="3">
    <citation type="submission" date="2015-03" db="EMBL/GenBank/DDBJ databases">
        <authorList>
            <consortium name="Pathogen Informatics"/>
        </authorList>
    </citation>
    <scope>NUCLEOTIDE SEQUENCE [LARGE SCALE GENOMIC DNA]</scope>
    <source>
        <strain evidence="4 13">C09601061</strain>
        <strain evidence="5 11">D00501624</strain>
        <strain evidence="2 15">G09901357</strain>
        <strain evidence="3 14">H09601792</strain>
        <strain evidence="9">K00500041</strain>
        <strain evidence="7 12">M09401471</strain>
        <strain evidence="10">N09902308</strain>
    </source>
</reference>
<dbReference type="Proteomes" id="UP000046680">
    <property type="component" value="Unassembled WGS sequence"/>
</dbReference>
<dbReference type="EMBL" id="CFOE01000412">
    <property type="protein sequence ID" value="CFE41264.1"/>
    <property type="molecule type" value="Genomic_DNA"/>
</dbReference>
<evidence type="ECO:0000313" key="11">
    <source>
        <dbReference type="Proteomes" id="UP000039217"/>
    </source>
</evidence>
<evidence type="ECO:0000313" key="5">
    <source>
        <dbReference type="EMBL" id="CNV47292.1"/>
    </source>
</evidence>
<evidence type="ECO:0000313" key="10">
    <source>
        <dbReference type="Proteomes" id="UP000039021"/>
    </source>
</evidence>
<accession>A0A0T7LTN6</accession>
<evidence type="ECO:0000313" key="9">
    <source>
        <dbReference type="Proteomes" id="UP000038802"/>
    </source>
</evidence>
<dbReference type="Proteomes" id="UP000048289">
    <property type="component" value="Unassembled WGS sequence"/>
</dbReference>
<dbReference type="Proteomes" id="UP000039021">
    <property type="component" value="Unassembled WGS sequence"/>
</dbReference>
<evidence type="ECO:0000313" key="7">
    <source>
        <dbReference type="EMBL" id="COX31633.1"/>
    </source>
</evidence>
<evidence type="ECO:0000313" key="8">
    <source>
        <dbReference type="EMBL" id="COY60926.1"/>
    </source>
</evidence>
<reference evidence="6" key="2">
    <citation type="submission" date="2015-03" db="EMBL/GenBank/DDBJ databases">
        <authorList>
            <person name="Murphy D."/>
        </authorList>
    </citation>
    <scope>NUCLEOTIDE SEQUENCE [LARGE SCALE GENOMIC DNA]</scope>
    <source>
        <strain evidence="6">K00500041</strain>
    </source>
</reference>
<dbReference type="EMBL" id="CGCX01000988">
    <property type="protein sequence ID" value="CFR86681.1"/>
    <property type="molecule type" value="Genomic_DNA"/>
</dbReference>
<dbReference type="AlphaFoldDB" id="A0A0T7LTN6"/>
<gene>
    <name evidence="4" type="ORF">ERS007657_02523</name>
    <name evidence="5" type="ORF">ERS007661_02474</name>
    <name evidence="2" type="ORF">ERS007681_02826</name>
    <name evidence="3" type="ORF">ERS007688_01816</name>
    <name evidence="6" type="ORF">ERS007703_03257</name>
    <name evidence="7" type="ORF">ERS007720_04282</name>
    <name evidence="8" type="ORF">ERS007739_02871</name>
</gene>
<feature type="region of interest" description="Disordered" evidence="1">
    <location>
        <begin position="36"/>
        <end position="55"/>
    </location>
</feature>
<reference evidence="8" key="1">
    <citation type="submission" date="2015-03" db="EMBL/GenBank/DDBJ databases">
        <authorList>
            <consortium name="Pathogen Informatics"/>
            <person name="Murphy D."/>
        </authorList>
    </citation>
    <scope>NUCLEOTIDE SEQUENCE</scope>
    <source>
        <strain evidence="8">N09902308</strain>
    </source>
</reference>
<dbReference type="Proteomes" id="UP000044938">
    <property type="component" value="Unassembled WGS sequence"/>
</dbReference>
<dbReference type="Proteomes" id="UP000039217">
    <property type="component" value="Unassembled WGS sequence"/>
</dbReference>
<evidence type="ECO:0000313" key="12">
    <source>
        <dbReference type="Proteomes" id="UP000044938"/>
    </source>
</evidence>
<dbReference type="EMBL" id="CSAE01000426">
    <property type="protein sequence ID" value="COW27790.1"/>
    <property type="molecule type" value="Genomic_DNA"/>
</dbReference>
<dbReference type="EMBL" id="CQQC01000875">
    <property type="protein sequence ID" value="CNV47292.1"/>
    <property type="molecule type" value="Genomic_DNA"/>
</dbReference>
<name>A0A0T7LTN6_MYCTX</name>
<evidence type="ECO:0000313" key="2">
    <source>
        <dbReference type="EMBL" id="CFE41264.1"/>
    </source>
</evidence>
<feature type="region of interest" description="Disordered" evidence="1">
    <location>
        <begin position="72"/>
        <end position="107"/>
    </location>
</feature>
<dbReference type="Proteomes" id="UP000046947">
    <property type="component" value="Unassembled WGS sequence"/>
</dbReference>
<protein>
    <submittedName>
        <fullName evidence="6">Uncharacterized protein</fullName>
    </submittedName>
</protein>
<evidence type="ECO:0000313" key="13">
    <source>
        <dbReference type="Proteomes" id="UP000046680"/>
    </source>
</evidence>
<evidence type="ECO:0000313" key="14">
    <source>
        <dbReference type="Proteomes" id="UP000046947"/>
    </source>
</evidence>
<dbReference type="Proteomes" id="UP000038802">
    <property type="component" value="Unassembled WGS sequence"/>
</dbReference>
<sequence>MAVPTGLGALSHQHIGADLQGSLGLGPVLDLADQPRSGGLDGVSENRGVPERQHHRHRLILQREVEQLRLAGQRPGDEPAAHRRSSGEIELPGQPIPVPIAAPDEAESPCATYRGSQLTAGDQVHWRGHYRIVDSEHLAKGRR</sequence>
<evidence type="ECO:0000313" key="15">
    <source>
        <dbReference type="Proteomes" id="UP000048289"/>
    </source>
</evidence>
<dbReference type="EMBL" id="CFOH01000256">
    <property type="protein sequence ID" value="CFE50880.1"/>
    <property type="molecule type" value="Genomic_DNA"/>
</dbReference>
<evidence type="ECO:0000313" key="4">
    <source>
        <dbReference type="EMBL" id="CFR86681.1"/>
    </source>
</evidence>
<feature type="compositionally biased region" description="Basic and acidic residues" evidence="1">
    <location>
        <begin position="75"/>
        <end position="87"/>
    </location>
</feature>